<dbReference type="RefSeq" id="WP_089121783.1">
    <property type="nucleotide sequence ID" value="NZ_BCMI01000027.1"/>
</dbReference>
<evidence type="ECO:0000313" key="3">
    <source>
        <dbReference type="Proteomes" id="UP000198414"/>
    </source>
</evidence>
<dbReference type="Gene3D" id="1.10.10.2910">
    <property type="match status" value="1"/>
</dbReference>
<comment type="caution">
    <text evidence="2">The sequence shown here is derived from an EMBL/GenBank/DDBJ whole genome shotgun (WGS) entry which is preliminary data.</text>
</comment>
<organism evidence="2 3">
    <name type="scientific">Secundilactobacillus pentosiphilus</name>
    <dbReference type="NCBI Taxonomy" id="1714682"/>
    <lineage>
        <taxon>Bacteria</taxon>
        <taxon>Bacillati</taxon>
        <taxon>Bacillota</taxon>
        <taxon>Bacilli</taxon>
        <taxon>Lactobacillales</taxon>
        <taxon>Lactobacillaceae</taxon>
        <taxon>Secundilactobacillus</taxon>
    </lineage>
</organism>
<evidence type="ECO:0000259" key="1">
    <source>
        <dbReference type="Pfam" id="PF06114"/>
    </source>
</evidence>
<dbReference type="Proteomes" id="UP000198414">
    <property type="component" value="Unassembled WGS sequence"/>
</dbReference>
<reference evidence="2 3" key="1">
    <citation type="submission" date="2015-11" db="EMBL/GenBank/DDBJ databases">
        <title>Draft genome sequences of new species of the genus Lactobacillus isolated from orchardgrass silage.</title>
        <authorList>
            <person name="Tohno M."/>
            <person name="Tanizawa Y."/>
            <person name="Arita M."/>
        </authorList>
    </citation>
    <scope>NUCLEOTIDE SEQUENCE [LARGE SCALE GENOMIC DNA]</scope>
    <source>
        <strain evidence="2 3">IWT25</strain>
    </source>
</reference>
<sequence length="137" mass="15720">MSRRFINQATQIVTHRYHTADPFVIAEKLNVEVDWKFLGESPLGKTIYDKNNPIVILNNSLRDSPLRYFTMAHELGHIILQEGLVGYYCLNNWTHSEMENEANEFGVSLLAQLYIEENGCLPANYSDLVHEYGLPCS</sequence>
<evidence type="ECO:0000313" key="2">
    <source>
        <dbReference type="EMBL" id="GAX06845.1"/>
    </source>
</evidence>
<dbReference type="OrthoDB" id="9816277at2"/>
<dbReference type="EMBL" id="BCMI01000027">
    <property type="protein sequence ID" value="GAX06845.1"/>
    <property type="molecule type" value="Genomic_DNA"/>
</dbReference>
<feature type="domain" description="IrrE N-terminal-like" evidence="1">
    <location>
        <begin position="28"/>
        <end position="110"/>
    </location>
</feature>
<protein>
    <submittedName>
        <fullName evidence="2">Prophage protein</fullName>
    </submittedName>
</protein>
<gene>
    <name evidence="2" type="ORF">IWT25_02192</name>
</gene>
<dbReference type="InterPro" id="IPR010359">
    <property type="entry name" value="IrrE_HExxH"/>
</dbReference>
<dbReference type="AlphaFoldDB" id="A0A1Z5IYH7"/>
<proteinExistence type="predicted"/>
<accession>A0A1Z5IYH7</accession>
<dbReference type="Pfam" id="PF06114">
    <property type="entry name" value="Peptidase_M78"/>
    <property type="match status" value="1"/>
</dbReference>
<name>A0A1Z5IYH7_9LACO</name>